<dbReference type="Proteomes" id="UP001208570">
    <property type="component" value="Unassembled WGS sequence"/>
</dbReference>
<dbReference type="SMART" id="SM00408">
    <property type="entry name" value="IGc2"/>
    <property type="match status" value="2"/>
</dbReference>
<evidence type="ECO:0000259" key="2">
    <source>
        <dbReference type="PROSITE" id="PS50835"/>
    </source>
</evidence>
<dbReference type="Pfam" id="PF07679">
    <property type="entry name" value="I-set"/>
    <property type="match status" value="1"/>
</dbReference>
<name>A0AAD9JSK1_9ANNE</name>
<keyword evidence="1" id="KW-0732">Signal</keyword>
<accession>A0AAD9JSK1</accession>
<dbReference type="InterPro" id="IPR003598">
    <property type="entry name" value="Ig_sub2"/>
</dbReference>
<feature type="signal peptide" evidence="1">
    <location>
        <begin position="1"/>
        <end position="20"/>
    </location>
</feature>
<protein>
    <recommendedName>
        <fullName evidence="2">Ig-like domain-containing protein</fullName>
    </recommendedName>
</protein>
<dbReference type="InterPro" id="IPR003599">
    <property type="entry name" value="Ig_sub"/>
</dbReference>
<evidence type="ECO:0000256" key="1">
    <source>
        <dbReference type="SAM" id="SignalP"/>
    </source>
</evidence>
<dbReference type="PROSITE" id="PS50835">
    <property type="entry name" value="IG_LIKE"/>
    <property type="match status" value="2"/>
</dbReference>
<dbReference type="InterPro" id="IPR036179">
    <property type="entry name" value="Ig-like_dom_sf"/>
</dbReference>
<dbReference type="SUPFAM" id="SSF48726">
    <property type="entry name" value="Immunoglobulin"/>
    <property type="match status" value="2"/>
</dbReference>
<dbReference type="Gene3D" id="2.60.40.10">
    <property type="entry name" value="Immunoglobulins"/>
    <property type="match status" value="2"/>
</dbReference>
<dbReference type="InterPro" id="IPR013783">
    <property type="entry name" value="Ig-like_fold"/>
</dbReference>
<reference evidence="3" key="1">
    <citation type="journal article" date="2023" name="Mol. Biol. Evol.">
        <title>Third-Generation Sequencing Reveals the Adaptive Role of the Epigenome in Three Deep-Sea Polychaetes.</title>
        <authorList>
            <person name="Perez M."/>
            <person name="Aroh O."/>
            <person name="Sun Y."/>
            <person name="Lan Y."/>
            <person name="Juniper S.K."/>
            <person name="Young C.R."/>
            <person name="Angers B."/>
            <person name="Qian P.Y."/>
        </authorList>
    </citation>
    <scope>NUCLEOTIDE SEQUENCE</scope>
    <source>
        <strain evidence="3">P08H-3</strain>
    </source>
</reference>
<feature type="domain" description="Ig-like" evidence="2">
    <location>
        <begin position="41"/>
        <end position="103"/>
    </location>
</feature>
<proteinExistence type="predicted"/>
<dbReference type="PANTHER" id="PTHR46013:SF4">
    <property type="entry name" value="B-CELL RECEPTOR CD22-RELATED"/>
    <property type="match status" value="1"/>
</dbReference>
<comment type="caution">
    <text evidence="3">The sequence shown here is derived from an EMBL/GenBank/DDBJ whole genome shotgun (WGS) entry which is preliminary data.</text>
</comment>
<organism evidence="3 4">
    <name type="scientific">Paralvinella palmiformis</name>
    <dbReference type="NCBI Taxonomy" id="53620"/>
    <lineage>
        <taxon>Eukaryota</taxon>
        <taxon>Metazoa</taxon>
        <taxon>Spiralia</taxon>
        <taxon>Lophotrochozoa</taxon>
        <taxon>Annelida</taxon>
        <taxon>Polychaeta</taxon>
        <taxon>Sedentaria</taxon>
        <taxon>Canalipalpata</taxon>
        <taxon>Terebellida</taxon>
        <taxon>Terebelliformia</taxon>
        <taxon>Alvinellidae</taxon>
        <taxon>Paralvinella</taxon>
    </lineage>
</organism>
<dbReference type="SMART" id="SM00409">
    <property type="entry name" value="IG"/>
    <property type="match status" value="2"/>
</dbReference>
<keyword evidence="4" id="KW-1185">Reference proteome</keyword>
<gene>
    <name evidence="3" type="ORF">LSH36_170g02013</name>
</gene>
<evidence type="ECO:0000313" key="3">
    <source>
        <dbReference type="EMBL" id="KAK2158442.1"/>
    </source>
</evidence>
<dbReference type="CDD" id="cd00096">
    <property type="entry name" value="Ig"/>
    <property type="match status" value="1"/>
</dbReference>
<dbReference type="EMBL" id="JAODUP010000170">
    <property type="protein sequence ID" value="KAK2158442.1"/>
    <property type="molecule type" value="Genomic_DNA"/>
</dbReference>
<dbReference type="PANTHER" id="PTHR46013">
    <property type="entry name" value="VASCULAR CELL ADHESION MOLECULE 1"/>
    <property type="match status" value="1"/>
</dbReference>
<evidence type="ECO:0000313" key="4">
    <source>
        <dbReference type="Proteomes" id="UP001208570"/>
    </source>
</evidence>
<dbReference type="InterPro" id="IPR013098">
    <property type="entry name" value="Ig_I-set"/>
</dbReference>
<feature type="chain" id="PRO_5042035994" description="Ig-like domain-containing protein" evidence="1">
    <location>
        <begin position="21"/>
        <end position="269"/>
    </location>
</feature>
<feature type="domain" description="Ig-like" evidence="2">
    <location>
        <begin position="110"/>
        <end position="199"/>
    </location>
</feature>
<dbReference type="InterPro" id="IPR007110">
    <property type="entry name" value="Ig-like_dom"/>
</dbReference>
<dbReference type="AlphaFoldDB" id="A0AAD9JSK1"/>
<sequence length="269" mass="29865">MSAKLFRQTVLLACLTVTFTDDLTADVDPELILQELGDGDVNCTVANAVGQVEYRWTRLSHPEWDHVYTQVLEFSQVSLDQAGVYVCEVRDTVTGKTTSDSMELIIHYVPRWNNDYAKKAAAYTGTAVDIKCVVLSLPTPQFYWMRNGLNITTSAEYVVTSEGNTSTLRVNNVEDTNYGDFICRADNYVGGRNFNIHFSPPGIPDSPRECFAVNVTDRGAIMECAKGWDGGEPTTFAFTGVEETTMGAADQSEVRIRVDECQRRLGHST</sequence>